<dbReference type="InterPro" id="IPR036770">
    <property type="entry name" value="Ankyrin_rpt-contain_sf"/>
</dbReference>
<name>A0A835TKL2_CHLIN</name>
<feature type="region of interest" description="Disordered" evidence="1">
    <location>
        <begin position="678"/>
        <end position="699"/>
    </location>
</feature>
<gene>
    <name evidence="2" type="ORF">HXX76_004397</name>
</gene>
<evidence type="ECO:0000313" key="3">
    <source>
        <dbReference type="Proteomes" id="UP000650467"/>
    </source>
</evidence>
<evidence type="ECO:0000256" key="1">
    <source>
        <dbReference type="SAM" id="MobiDB-lite"/>
    </source>
</evidence>
<accession>A0A835TKL2</accession>
<proteinExistence type="predicted"/>
<sequence length="699" mass="72962">MATTRSGVMPNLQLLLRVWPHHFPLRQDVYEAAAAGGHVELFASLLEQDLNTTVAEMGFQVLEAAAGCKRHDRAMAMCRFLEEQGAAMITQRTPGIAAAAGNAALAEWLLRRVAPDAAAAVAAEIGAADGPRPRDRAQAAVIEDMVSHAAGGLELPALKDFARKHAGISGVSLDAAGAGSHSGTSSSSAWRRYVLFHMICRASVSPSASWRDKVLWLHGQWTAECEAALLAAAARERQRAAALTEEERRVLDEAGARAVFATELGADVALGPVCLGLPDWKPRVELLCGQLGCPWDAWQALMAALECGNASVVREVLGPPERPRAANSQADAAAEGSATGSAQATPLGGSDGGGGGGDAGAGAGADADADAAGGGLRLRLARPPDARELYKMALHAASRPADEPGADRLGVLQALHERGLLPPRHPDSKAPPGVAPPAGADAANHSSDGGSVSDSPGDEDEDEKAHRAARRAARLVPRPVDGFTSLLGHVVSCGSLAAVRWCVEVVLGGAASPEAVAQLGHGTLDRAAMAGSVPILRYLVEGCGCATARLSPLAFMFACRAGSEGLIEYLVKRGGCPMAPQEPSEPWLTVAAQGDVSTLACLERLGCPWRPSRSLAKQVLQRAEGGHVRCEDALHWLHRVKGCPINTRALRDAAAEFVYESSGPLDRELIMWGIQERDAGDDEEEEAAAGDEGTWGFDL</sequence>
<feature type="compositionally biased region" description="Low complexity" evidence="1">
    <location>
        <begin position="430"/>
        <end position="455"/>
    </location>
</feature>
<organism evidence="2 3">
    <name type="scientific">Chlamydomonas incerta</name>
    <dbReference type="NCBI Taxonomy" id="51695"/>
    <lineage>
        <taxon>Eukaryota</taxon>
        <taxon>Viridiplantae</taxon>
        <taxon>Chlorophyta</taxon>
        <taxon>core chlorophytes</taxon>
        <taxon>Chlorophyceae</taxon>
        <taxon>CS clade</taxon>
        <taxon>Chlamydomonadales</taxon>
        <taxon>Chlamydomonadaceae</taxon>
        <taxon>Chlamydomonas</taxon>
    </lineage>
</organism>
<protein>
    <submittedName>
        <fullName evidence="2">Uncharacterized protein</fullName>
    </submittedName>
</protein>
<dbReference type="AlphaFoldDB" id="A0A835TKL2"/>
<dbReference type="SUPFAM" id="SSF48403">
    <property type="entry name" value="Ankyrin repeat"/>
    <property type="match status" value="1"/>
</dbReference>
<dbReference type="GO" id="GO:0046513">
    <property type="term" value="P:ceramide biosynthetic process"/>
    <property type="evidence" value="ECO:0007669"/>
    <property type="project" value="TreeGrafter"/>
</dbReference>
<dbReference type="OrthoDB" id="541334at2759"/>
<dbReference type="GO" id="GO:0016020">
    <property type="term" value="C:membrane"/>
    <property type="evidence" value="ECO:0007669"/>
    <property type="project" value="TreeGrafter"/>
</dbReference>
<dbReference type="Gene3D" id="1.25.40.20">
    <property type="entry name" value="Ankyrin repeat-containing domain"/>
    <property type="match status" value="1"/>
</dbReference>
<dbReference type="GO" id="GO:0071944">
    <property type="term" value="C:cell periphery"/>
    <property type="evidence" value="ECO:0007669"/>
    <property type="project" value="TreeGrafter"/>
</dbReference>
<dbReference type="PANTHER" id="PTHR12393:SF6">
    <property type="entry name" value="SPHINGOMYELIN PHOSPHODIESTERASE 2"/>
    <property type="match status" value="1"/>
</dbReference>
<comment type="caution">
    <text evidence="2">The sequence shown here is derived from an EMBL/GenBank/DDBJ whole genome shotgun (WGS) entry which is preliminary data.</text>
</comment>
<dbReference type="EMBL" id="JAEHOC010000007">
    <property type="protein sequence ID" value="KAG2440286.1"/>
    <property type="molecule type" value="Genomic_DNA"/>
</dbReference>
<feature type="compositionally biased region" description="Acidic residues" evidence="1">
    <location>
        <begin position="679"/>
        <end position="689"/>
    </location>
</feature>
<dbReference type="GO" id="GO:0004620">
    <property type="term" value="F:phospholipase activity"/>
    <property type="evidence" value="ECO:0007669"/>
    <property type="project" value="TreeGrafter"/>
</dbReference>
<feature type="compositionally biased region" description="Gly residues" evidence="1">
    <location>
        <begin position="349"/>
        <end position="363"/>
    </location>
</feature>
<dbReference type="PANTHER" id="PTHR12393">
    <property type="entry name" value="SPHINGOMYELIN PHOSPHODIESTERASE RELATED"/>
    <property type="match status" value="1"/>
</dbReference>
<feature type="region of interest" description="Disordered" evidence="1">
    <location>
        <begin position="320"/>
        <end position="366"/>
    </location>
</feature>
<keyword evidence="3" id="KW-1185">Reference proteome</keyword>
<feature type="region of interest" description="Disordered" evidence="1">
    <location>
        <begin position="420"/>
        <end position="472"/>
    </location>
</feature>
<dbReference type="GO" id="GO:0030149">
    <property type="term" value="P:sphingolipid catabolic process"/>
    <property type="evidence" value="ECO:0007669"/>
    <property type="project" value="TreeGrafter"/>
</dbReference>
<dbReference type="Proteomes" id="UP000650467">
    <property type="component" value="Unassembled WGS sequence"/>
</dbReference>
<dbReference type="GO" id="GO:0005783">
    <property type="term" value="C:endoplasmic reticulum"/>
    <property type="evidence" value="ECO:0007669"/>
    <property type="project" value="TreeGrafter"/>
</dbReference>
<reference evidence="2" key="1">
    <citation type="journal article" date="2020" name="bioRxiv">
        <title>Comparative genomics of Chlamydomonas.</title>
        <authorList>
            <person name="Craig R.J."/>
            <person name="Hasan A.R."/>
            <person name="Ness R.W."/>
            <person name="Keightley P.D."/>
        </authorList>
    </citation>
    <scope>NUCLEOTIDE SEQUENCE</scope>
    <source>
        <strain evidence="2">SAG 7.73</strain>
    </source>
</reference>
<evidence type="ECO:0000313" key="2">
    <source>
        <dbReference type="EMBL" id="KAG2440286.1"/>
    </source>
</evidence>